<feature type="transmembrane region" description="Helical" evidence="8">
    <location>
        <begin position="497"/>
        <end position="522"/>
    </location>
</feature>
<keyword evidence="3" id="KW-0813">Transport</keyword>
<feature type="domain" description="Major facilitator superfamily (MFS) profile" evidence="9">
    <location>
        <begin position="500"/>
        <end position="877"/>
    </location>
</feature>
<keyword evidence="11" id="KW-1185">Reference proteome</keyword>
<evidence type="ECO:0000256" key="8">
    <source>
        <dbReference type="SAM" id="Phobius"/>
    </source>
</evidence>
<evidence type="ECO:0000259" key="9">
    <source>
        <dbReference type="PROSITE" id="PS50850"/>
    </source>
</evidence>
<reference evidence="10 11" key="1">
    <citation type="submission" date="2021-08" db="EMBL/GenBank/DDBJ databases">
        <title>The highly contiguous genome resource for Trichoderma semiorbis FJ059, a fungal antagonistic to plant pathogens.</title>
        <authorList>
            <person name="Liu T."/>
        </authorList>
    </citation>
    <scope>NUCLEOTIDE SEQUENCE [LARGE SCALE GENOMIC DNA]</scope>
    <source>
        <strain evidence="10 11">FJ059</strain>
    </source>
</reference>
<sequence length="877" mass="96884">MKCDERKPQCRHCEISRRVCEYETLDNSALREDGNGLFQFSADHVWLETPSEITFIHSVDVADDDNEEQPLNALVRGHAANQSSINKILDQPANELSPNISVPESGRDDMVPILTPGPSREAANFASPHSFTSGTSMETIDPVKSLILRRTSGSAIYTQGPAEPLGDPLTARLLHHYINNLACWLDVNDPQRQFETFVPYLAMSCPILLHAVLAFSACHLNRLDGSCDEFYAAHYLGLCVQGLIPALADPSTTLDNVLPISTVILRMYEMMSYETDHQRHLRGCSSLFTHNRKNIGYRALKRTAFWTYFREEIMVALATGKPTTIGPRNWKVDITWGGDTDHVKTEKMTMLTAEVIDYCFSRYPGSHDGDESTWDELQNEANAWKESLPESFDPVYVIEDGEGFPEILYLCTWHIAAMQSYHLVKVLLALHNPHRPSGIGFLQFARAVEGEILKHTIQLCGMTKALGDKYPGALVNAVQPLVVCGQSLKKPEQQAELVLLAAFGTIGGMIFGFEISSMSAWIGSEQYLEYFNHPNSSEQGGITASISAGSFIGSLLSGWLADRIGRRLAIQIASVDWIIGAVLQCSAQNVAHLVVGRIVSGLAIGITSSQCIVYLAELAPSRSRGRIVGIQQWSIDWGILIMYLISYGCSVSIHRPAAFRIAWGLQAVPGAVLFASLFFFPESPRWLASKDRWEECHDVLANLHAKGDRDNIEVLAELEEVREAARIAAESKEIGYLGLFAPKMWKRTVIGVSAQVWQQLLGGNVMLYYLVYIFNMAGMSGNAALTSSIIQYVIFLVTTGGVLFVIDRMGRRWLLIVGAMICGLIHFVVGAIMAVYGHHVSSVDGNDILKWQISGPPAKAVIALCYIFVGVYGEPTC</sequence>
<dbReference type="GO" id="GO:0000981">
    <property type="term" value="F:DNA-binding transcription factor activity, RNA polymerase II-specific"/>
    <property type="evidence" value="ECO:0007669"/>
    <property type="project" value="InterPro"/>
</dbReference>
<evidence type="ECO:0000313" key="10">
    <source>
        <dbReference type="EMBL" id="KAH0526961.1"/>
    </source>
</evidence>
<gene>
    <name evidence="10" type="ORF">TsFJ059_010226</name>
</gene>
<feature type="transmembrane region" description="Helical" evidence="8">
    <location>
        <begin position="542"/>
        <end position="561"/>
    </location>
</feature>
<dbReference type="InterPro" id="IPR005829">
    <property type="entry name" value="Sugar_transporter_CS"/>
</dbReference>
<feature type="transmembrane region" description="Helical" evidence="8">
    <location>
        <begin position="789"/>
        <end position="806"/>
    </location>
</feature>
<feature type="transmembrane region" description="Helical" evidence="8">
    <location>
        <begin position="661"/>
        <end position="680"/>
    </location>
</feature>
<protein>
    <recommendedName>
        <fullName evidence="9">Major facilitator superfamily (MFS) profile domain-containing protein</fullName>
    </recommendedName>
</protein>
<keyword evidence="4 8" id="KW-0812">Transmembrane</keyword>
<dbReference type="GO" id="GO:0008270">
    <property type="term" value="F:zinc ion binding"/>
    <property type="evidence" value="ECO:0007669"/>
    <property type="project" value="InterPro"/>
</dbReference>
<proteinExistence type="inferred from homology"/>
<feature type="transmembrane region" description="Helical" evidence="8">
    <location>
        <begin position="756"/>
        <end position="777"/>
    </location>
</feature>
<evidence type="ECO:0000256" key="1">
    <source>
        <dbReference type="ARBA" id="ARBA00004141"/>
    </source>
</evidence>
<accession>A0A9P8HID7</accession>
<dbReference type="InterPro" id="IPR050360">
    <property type="entry name" value="MFS_Sugar_Transporters"/>
</dbReference>
<dbReference type="InterPro" id="IPR001138">
    <property type="entry name" value="Zn2Cys6_DnaBD"/>
</dbReference>
<dbReference type="CDD" id="cd00067">
    <property type="entry name" value="GAL4"/>
    <property type="match status" value="1"/>
</dbReference>
<dbReference type="Gene3D" id="1.20.1250.20">
    <property type="entry name" value="MFS general substrate transporter like domains"/>
    <property type="match status" value="1"/>
</dbReference>
<dbReference type="AlphaFoldDB" id="A0A9P8HID7"/>
<comment type="subcellular location">
    <subcellularLocation>
        <location evidence="1">Membrane</location>
        <topology evidence="1">Multi-pass membrane protein</topology>
    </subcellularLocation>
</comment>
<comment type="similarity">
    <text evidence="2">Belongs to the major facilitator superfamily. Sugar transporter (TC 2.A.1.1) family.</text>
</comment>
<feature type="transmembrane region" description="Helical" evidence="8">
    <location>
        <begin position="813"/>
        <end position="836"/>
    </location>
</feature>
<evidence type="ECO:0000256" key="3">
    <source>
        <dbReference type="ARBA" id="ARBA00022448"/>
    </source>
</evidence>
<dbReference type="CDD" id="cd12148">
    <property type="entry name" value="fungal_TF_MHR"/>
    <property type="match status" value="1"/>
</dbReference>
<comment type="caution">
    <text evidence="10">The sequence shown here is derived from an EMBL/GenBank/DDBJ whole genome shotgun (WGS) entry which is preliminary data.</text>
</comment>
<evidence type="ECO:0000256" key="6">
    <source>
        <dbReference type="ARBA" id="ARBA00023136"/>
    </source>
</evidence>
<feature type="transmembrane region" description="Helical" evidence="8">
    <location>
        <begin position="856"/>
        <end position="873"/>
    </location>
</feature>
<dbReference type="GO" id="GO:0016020">
    <property type="term" value="C:membrane"/>
    <property type="evidence" value="ECO:0007669"/>
    <property type="project" value="UniProtKB-SubCell"/>
</dbReference>
<keyword evidence="5 8" id="KW-1133">Transmembrane helix</keyword>
<dbReference type="PANTHER" id="PTHR48022:SF54">
    <property type="entry name" value="GLUCOSE TRANSPORTER, PUTATIVE (AFU_ORTHOLOGUE AFUA_8G00890)-RELATED"/>
    <property type="match status" value="1"/>
</dbReference>
<feature type="transmembrane region" description="Helical" evidence="8">
    <location>
        <begin position="568"/>
        <end position="591"/>
    </location>
</feature>
<dbReference type="Pfam" id="PF00083">
    <property type="entry name" value="Sugar_tr"/>
    <property type="match status" value="1"/>
</dbReference>
<evidence type="ECO:0000256" key="4">
    <source>
        <dbReference type="ARBA" id="ARBA00022692"/>
    </source>
</evidence>
<dbReference type="EMBL" id="JAIMJC010000004">
    <property type="protein sequence ID" value="KAH0526961.1"/>
    <property type="molecule type" value="Genomic_DNA"/>
</dbReference>
<evidence type="ECO:0000256" key="7">
    <source>
        <dbReference type="ARBA" id="ARBA00023242"/>
    </source>
</evidence>
<dbReference type="PRINTS" id="PR00171">
    <property type="entry name" value="SUGRTRNSPORT"/>
</dbReference>
<feature type="transmembrane region" description="Helical" evidence="8">
    <location>
        <begin position="637"/>
        <end position="655"/>
    </location>
</feature>
<dbReference type="PANTHER" id="PTHR48022">
    <property type="entry name" value="PLASTIDIC GLUCOSE TRANSPORTER 4"/>
    <property type="match status" value="1"/>
</dbReference>
<keyword evidence="6 8" id="KW-0472">Membrane</keyword>
<keyword evidence="7" id="KW-0539">Nucleus</keyword>
<dbReference type="Proteomes" id="UP000826573">
    <property type="component" value="Unassembled WGS sequence"/>
</dbReference>
<dbReference type="InterPro" id="IPR005828">
    <property type="entry name" value="MFS_sugar_transport-like"/>
</dbReference>
<dbReference type="InterPro" id="IPR021858">
    <property type="entry name" value="Fun_TF"/>
</dbReference>
<evidence type="ECO:0000256" key="2">
    <source>
        <dbReference type="ARBA" id="ARBA00010992"/>
    </source>
</evidence>
<evidence type="ECO:0000313" key="11">
    <source>
        <dbReference type="Proteomes" id="UP000826573"/>
    </source>
</evidence>
<dbReference type="GO" id="GO:0005351">
    <property type="term" value="F:carbohydrate:proton symporter activity"/>
    <property type="evidence" value="ECO:0007669"/>
    <property type="project" value="TreeGrafter"/>
</dbReference>
<dbReference type="InterPro" id="IPR003663">
    <property type="entry name" value="Sugar/inositol_transpt"/>
</dbReference>
<dbReference type="NCBIfam" id="TIGR00879">
    <property type="entry name" value="SP"/>
    <property type="match status" value="1"/>
</dbReference>
<evidence type="ECO:0000256" key="5">
    <source>
        <dbReference type="ARBA" id="ARBA00022989"/>
    </source>
</evidence>
<organism evidence="10 11">
    <name type="scientific">Trichoderma semiorbis</name>
    <dbReference type="NCBI Taxonomy" id="1491008"/>
    <lineage>
        <taxon>Eukaryota</taxon>
        <taxon>Fungi</taxon>
        <taxon>Dikarya</taxon>
        <taxon>Ascomycota</taxon>
        <taxon>Pezizomycotina</taxon>
        <taxon>Sordariomycetes</taxon>
        <taxon>Hypocreomycetidae</taxon>
        <taxon>Hypocreales</taxon>
        <taxon>Hypocreaceae</taxon>
        <taxon>Trichoderma</taxon>
    </lineage>
</organism>
<dbReference type="Pfam" id="PF11951">
    <property type="entry name" value="Fungal_trans_2"/>
    <property type="match status" value="1"/>
</dbReference>
<name>A0A9P8HID7_9HYPO</name>
<dbReference type="InterPro" id="IPR020846">
    <property type="entry name" value="MFS_dom"/>
</dbReference>
<dbReference type="SUPFAM" id="SSF103473">
    <property type="entry name" value="MFS general substrate transporter"/>
    <property type="match status" value="1"/>
</dbReference>
<dbReference type="PROSITE" id="PS00216">
    <property type="entry name" value="SUGAR_TRANSPORT_1"/>
    <property type="match status" value="2"/>
</dbReference>
<dbReference type="InterPro" id="IPR036259">
    <property type="entry name" value="MFS_trans_sf"/>
</dbReference>
<dbReference type="PROSITE" id="PS50850">
    <property type="entry name" value="MFS"/>
    <property type="match status" value="1"/>
</dbReference>
<feature type="transmembrane region" description="Helical" evidence="8">
    <location>
        <begin position="597"/>
        <end position="616"/>
    </location>
</feature>
<dbReference type="PROSITE" id="PS00217">
    <property type="entry name" value="SUGAR_TRANSPORT_2"/>
    <property type="match status" value="1"/>
</dbReference>